<evidence type="ECO:0000313" key="5">
    <source>
        <dbReference type="Proteomes" id="UP000648722"/>
    </source>
</evidence>
<accession>A0ABQ1Y0U7</accession>
<evidence type="ECO:0000256" key="1">
    <source>
        <dbReference type="ARBA" id="ARBA00022801"/>
    </source>
</evidence>
<dbReference type="SUPFAM" id="SSF109604">
    <property type="entry name" value="HD-domain/PDEase-like"/>
    <property type="match status" value="1"/>
</dbReference>
<dbReference type="Gene3D" id="1.10.3210.10">
    <property type="entry name" value="Hypothetical protein af1432"/>
    <property type="match status" value="1"/>
</dbReference>
<dbReference type="HAMAP" id="MF_01212">
    <property type="entry name" value="dGTPase_type2"/>
    <property type="match status" value="1"/>
</dbReference>
<dbReference type="InterPro" id="IPR023023">
    <property type="entry name" value="dNTPase_2"/>
</dbReference>
<dbReference type="InterPro" id="IPR003607">
    <property type="entry name" value="HD/PDEase_dom"/>
</dbReference>
<dbReference type="NCBIfam" id="NF002328">
    <property type="entry name" value="PRK01286.1-3"/>
    <property type="match status" value="1"/>
</dbReference>
<dbReference type="PANTHER" id="PTHR11373:SF43">
    <property type="entry name" value="DEOXYGUANOSINETRIPHOSPHATE TRIPHOSPHOHYDROLASE-LIKE PROTEIN"/>
    <property type="match status" value="1"/>
</dbReference>
<proteinExistence type="inferred from homology"/>
<dbReference type="Pfam" id="PF01966">
    <property type="entry name" value="HD"/>
    <property type="match status" value="1"/>
</dbReference>
<comment type="similarity">
    <text evidence="2">Belongs to the dGTPase family. Type 2 subfamily.</text>
</comment>
<dbReference type="PANTHER" id="PTHR11373">
    <property type="entry name" value="DEOXYNUCLEOSIDE TRIPHOSPHATE TRIPHOSPHOHYDROLASE"/>
    <property type="match status" value="1"/>
</dbReference>
<dbReference type="InterPro" id="IPR050135">
    <property type="entry name" value="dGTPase-like"/>
</dbReference>
<feature type="domain" description="HD" evidence="3">
    <location>
        <begin position="65"/>
        <end position="207"/>
    </location>
</feature>
<dbReference type="InterPro" id="IPR026875">
    <property type="entry name" value="PHydrolase_assoc_dom"/>
</dbReference>
<dbReference type="Pfam" id="PF13286">
    <property type="entry name" value="HD_assoc"/>
    <property type="match status" value="1"/>
</dbReference>
<dbReference type="Proteomes" id="UP000648722">
    <property type="component" value="Unassembled WGS sequence"/>
</dbReference>
<gene>
    <name evidence="4" type="ORF">GCM10007420_26730</name>
</gene>
<dbReference type="NCBIfam" id="NF002326">
    <property type="entry name" value="PRK01286.1-1"/>
    <property type="match status" value="1"/>
</dbReference>
<dbReference type="NCBIfam" id="TIGR00277">
    <property type="entry name" value="HDIG"/>
    <property type="match status" value="1"/>
</dbReference>
<keyword evidence="1 2" id="KW-0378">Hydrolase</keyword>
<evidence type="ECO:0000256" key="2">
    <source>
        <dbReference type="HAMAP-Rule" id="MF_01212"/>
    </source>
</evidence>
<keyword evidence="5" id="KW-1185">Reference proteome</keyword>
<dbReference type="NCBIfam" id="TIGR01353">
    <property type="entry name" value="dGTP_triPase"/>
    <property type="match status" value="1"/>
</dbReference>
<dbReference type="EMBL" id="BMFS01000017">
    <property type="protein sequence ID" value="GGH08541.1"/>
    <property type="molecule type" value="Genomic_DNA"/>
</dbReference>
<dbReference type="InterPro" id="IPR006675">
    <property type="entry name" value="HDIG_dom"/>
</dbReference>
<organism evidence="4 5">
    <name type="scientific">Glycocaulis albus</name>
    <dbReference type="NCBI Taxonomy" id="1382801"/>
    <lineage>
        <taxon>Bacteria</taxon>
        <taxon>Pseudomonadati</taxon>
        <taxon>Pseudomonadota</taxon>
        <taxon>Alphaproteobacteria</taxon>
        <taxon>Maricaulales</taxon>
        <taxon>Maricaulaceae</taxon>
        <taxon>Glycocaulis</taxon>
    </lineage>
</organism>
<dbReference type="InterPro" id="IPR006261">
    <property type="entry name" value="dGTPase"/>
</dbReference>
<dbReference type="CDD" id="cd00077">
    <property type="entry name" value="HDc"/>
    <property type="match status" value="1"/>
</dbReference>
<dbReference type="RefSeq" id="WP_188453094.1">
    <property type="nucleotide sequence ID" value="NZ_BMFS01000017.1"/>
</dbReference>
<comment type="caution">
    <text evidence="4">The sequence shown here is derived from an EMBL/GenBank/DDBJ whole genome shotgun (WGS) entry which is preliminary data.</text>
</comment>
<sequence length="391" mass="43934">MVFTRAPYACDPAKTRGRLHPQAESATRSAFQRDRDRIIHSTAFRRLKEKTQVFVAHEGDHFRTRLTHSLEVAQIARTLARALQVDEDLAEAAALAHDLGHPPFGHSGEDGLAEAMKGFGGFDHNAQTLRVITLLERRYPEFDGLNLAWETLEGVVKHNGPLMKKGDDPAKLPWGFTAYEDWRALELHTHSSVEAQIAALSDDIAYNNHDIDDGLRAGILKLDEVMELPLVGDVFRAVRQQYPDIGTSLTIHEAIRRLIGLMVNDVLEETRARLAASGVDSPEAVRALDHPVVSFSESMLVQLSAVRRFLYANMYLQYKVKRAKEKGKRIVGELFGAFLDDPALLPTEFHRQADTPGSPETARVVCDYIAGMTDRYAIDQHRQLFHVEAWR</sequence>
<dbReference type="PROSITE" id="PS51831">
    <property type="entry name" value="HD"/>
    <property type="match status" value="1"/>
</dbReference>
<reference evidence="5" key="1">
    <citation type="journal article" date="2019" name="Int. J. Syst. Evol. Microbiol.">
        <title>The Global Catalogue of Microorganisms (GCM) 10K type strain sequencing project: providing services to taxonomists for standard genome sequencing and annotation.</title>
        <authorList>
            <consortium name="The Broad Institute Genomics Platform"/>
            <consortium name="The Broad Institute Genome Sequencing Center for Infectious Disease"/>
            <person name="Wu L."/>
            <person name="Ma J."/>
        </authorList>
    </citation>
    <scope>NUCLEOTIDE SEQUENCE [LARGE SCALE GENOMIC DNA]</scope>
    <source>
        <strain evidence="5">CGMCC 1.12766</strain>
    </source>
</reference>
<protein>
    <recommendedName>
        <fullName evidence="2">Deoxyguanosinetriphosphate triphosphohydrolase-like protein</fullName>
    </recommendedName>
</protein>
<evidence type="ECO:0000313" key="4">
    <source>
        <dbReference type="EMBL" id="GGH08541.1"/>
    </source>
</evidence>
<evidence type="ECO:0000259" key="3">
    <source>
        <dbReference type="PROSITE" id="PS51831"/>
    </source>
</evidence>
<dbReference type="InterPro" id="IPR006674">
    <property type="entry name" value="HD_domain"/>
</dbReference>
<name>A0ABQ1Y0U7_9PROT</name>
<dbReference type="SMART" id="SM00471">
    <property type="entry name" value="HDc"/>
    <property type="match status" value="1"/>
</dbReference>